<proteinExistence type="predicted"/>
<reference evidence="1 2" key="1">
    <citation type="submission" date="2015-07" db="EMBL/GenBank/DDBJ databases">
        <authorList>
            <consortium name="Pathogen Informatics"/>
        </authorList>
    </citation>
    <scope>NUCLEOTIDE SEQUENCE [LARGE SCALE GENOMIC DNA]</scope>
    <source>
        <strain evidence="1 2">A51</strain>
    </source>
</reference>
<sequence>MGRVAQRQIEIMQNHDNTHALGLIELRQQRHQLILVMHIKRRRRLIQNQHRRLLRKQHRHPSALTLTAGKLIRQVMRKTTHTRFFKCRIDNQLIFLAPSAQGAAPRKAP</sequence>
<evidence type="ECO:0000313" key="2">
    <source>
        <dbReference type="Proteomes" id="UP000044806"/>
    </source>
</evidence>
<dbReference type="Proteomes" id="UP000044806">
    <property type="component" value="Unassembled WGS sequence"/>
</dbReference>
<name>A0A655P4T3_VIBCL</name>
<dbReference type="AntiFam" id="ANF00095">
    <property type="entry name" value="Shadow ORF (opposite ABC transporters)"/>
</dbReference>
<gene>
    <name evidence="1" type="ORF">ERS013165_00472</name>
</gene>
<dbReference type="EMBL" id="CWOW01000002">
    <property type="protein sequence ID" value="CRZ91065.1"/>
    <property type="molecule type" value="Genomic_DNA"/>
</dbReference>
<organism evidence="1 2">
    <name type="scientific">Vibrio cholerae</name>
    <dbReference type="NCBI Taxonomy" id="666"/>
    <lineage>
        <taxon>Bacteria</taxon>
        <taxon>Pseudomonadati</taxon>
        <taxon>Pseudomonadota</taxon>
        <taxon>Gammaproteobacteria</taxon>
        <taxon>Vibrionales</taxon>
        <taxon>Vibrionaceae</taxon>
        <taxon>Vibrio</taxon>
    </lineage>
</organism>
<protein>
    <submittedName>
        <fullName evidence="1">Uncharacterized protein</fullName>
    </submittedName>
</protein>
<accession>A0A655P4T3</accession>
<evidence type="ECO:0000313" key="1">
    <source>
        <dbReference type="EMBL" id="CRZ91065.1"/>
    </source>
</evidence>
<dbReference type="AlphaFoldDB" id="A0A655P4T3"/>